<dbReference type="EMBL" id="JACHGJ010000002">
    <property type="protein sequence ID" value="MBB6479657.1"/>
    <property type="molecule type" value="Genomic_DNA"/>
</dbReference>
<dbReference type="Gene3D" id="3.30.70.270">
    <property type="match status" value="1"/>
</dbReference>
<dbReference type="NCBIfam" id="TIGR00254">
    <property type="entry name" value="GGDEF"/>
    <property type="match status" value="1"/>
</dbReference>
<evidence type="ECO:0000259" key="4">
    <source>
        <dbReference type="PROSITE" id="PS50887"/>
    </source>
</evidence>
<dbReference type="PANTHER" id="PTHR44757">
    <property type="entry name" value="DIGUANYLATE CYCLASE DGCP"/>
    <property type="match status" value="1"/>
</dbReference>
<feature type="domain" description="EAL" evidence="3">
    <location>
        <begin position="594"/>
        <end position="848"/>
    </location>
</feature>
<dbReference type="RefSeq" id="WP_184745085.1">
    <property type="nucleotide sequence ID" value="NZ_JACHGJ010000002.1"/>
</dbReference>
<dbReference type="AlphaFoldDB" id="A0A841R900"/>
<dbReference type="Proteomes" id="UP000587760">
    <property type="component" value="Unassembled WGS sequence"/>
</dbReference>
<dbReference type="CDD" id="cd01949">
    <property type="entry name" value="GGDEF"/>
    <property type="match status" value="1"/>
</dbReference>
<dbReference type="SMART" id="SM00052">
    <property type="entry name" value="EAL"/>
    <property type="match status" value="1"/>
</dbReference>
<dbReference type="SUPFAM" id="SSF53850">
    <property type="entry name" value="Periplasmic binding protein-like II"/>
    <property type="match status" value="1"/>
</dbReference>
<dbReference type="Pfam" id="PF13426">
    <property type="entry name" value="PAS_9"/>
    <property type="match status" value="1"/>
</dbReference>
<feature type="signal peptide" evidence="1">
    <location>
        <begin position="1"/>
        <end position="21"/>
    </location>
</feature>
<dbReference type="SUPFAM" id="SSF141868">
    <property type="entry name" value="EAL domain-like"/>
    <property type="match status" value="1"/>
</dbReference>
<dbReference type="PROSITE" id="PS50883">
    <property type="entry name" value="EAL"/>
    <property type="match status" value="1"/>
</dbReference>
<dbReference type="SUPFAM" id="SSF55073">
    <property type="entry name" value="Nucleotide cyclase"/>
    <property type="match status" value="1"/>
</dbReference>
<dbReference type="InterPro" id="IPR052155">
    <property type="entry name" value="Biofilm_reg_signaling"/>
</dbReference>
<evidence type="ECO:0000259" key="2">
    <source>
        <dbReference type="PROSITE" id="PS50112"/>
    </source>
</evidence>
<dbReference type="InterPro" id="IPR043128">
    <property type="entry name" value="Rev_trsase/Diguanyl_cyclase"/>
</dbReference>
<evidence type="ECO:0000256" key="1">
    <source>
        <dbReference type="SAM" id="SignalP"/>
    </source>
</evidence>
<dbReference type="InterPro" id="IPR029787">
    <property type="entry name" value="Nucleotide_cyclase"/>
</dbReference>
<dbReference type="PROSITE" id="PS50112">
    <property type="entry name" value="PAS"/>
    <property type="match status" value="1"/>
</dbReference>
<evidence type="ECO:0000259" key="3">
    <source>
        <dbReference type="PROSITE" id="PS50883"/>
    </source>
</evidence>
<dbReference type="Gene3D" id="3.20.20.450">
    <property type="entry name" value="EAL domain"/>
    <property type="match status" value="1"/>
</dbReference>
<dbReference type="InterPro" id="IPR035965">
    <property type="entry name" value="PAS-like_dom_sf"/>
</dbReference>
<dbReference type="Pfam" id="PF00563">
    <property type="entry name" value="EAL"/>
    <property type="match status" value="1"/>
</dbReference>
<protein>
    <submittedName>
        <fullName evidence="5">Diguanylate cyclase (GGDEF)-like protein/PAS domain S-box-containing protein</fullName>
    </submittedName>
</protein>
<dbReference type="PANTHER" id="PTHR44757:SF2">
    <property type="entry name" value="BIOFILM ARCHITECTURE MAINTENANCE PROTEIN MBAA"/>
    <property type="match status" value="1"/>
</dbReference>
<proteinExistence type="predicted"/>
<evidence type="ECO:0000313" key="5">
    <source>
        <dbReference type="EMBL" id="MBB6479657.1"/>
    </source>
</evidence>
<comment type="caution">
    <text evidence="5">The sequence shown here is derived from an EMBL/GenBank/DDBJ whole genome shotgun (WGS) entry which is preliminary data.</text>
</comment>
<dbReference type="PROSITE" id="PS50887">
    <property type="entry name" value="GGDEF"/>
    <property type="match status" value="1"/>
</dbReference>
<dbReference type="CDD" id="cd00130">
    <property type="entry name" value="PAS"/>
    <property type="match status" value="1"/>
</dbReference>
<evidence type="ECO:0000313" key="6">
    <source>
        <dbReference type="Proteomes" id="UP000587760"/>
    </source>
</evidence>
<keyword evidence="1" id="KW-0732">Signal</keyword>
<dbReference type="InterPro" id="IPR000014">
    <property type="entry name" value="PAS"/>
</dbReference>
<organism evidence="5 6">
    <name type="scientific">Spirochaeta isovalerica</name>
    <dbReference type="NCBI Taxonomy" id="150"/>
    <lineage>
        <taxon>Bacteria</taxon>
        <taxon>Pseudomonadati</taxon>
        <taxon>Spirochaetota</taxon>
        <taxon>Spirochaetia</taxon>
        <taxon>Spirochaetales</taxon>
        <taxon>Spirochaetaceae</taxon>
        <taxon>Spirochaeta</taxon>
    </lineage>
</organism>
<feature type="domain" description="GGDEF" evidence="4">
    <location>
        <begin position="452"/>
        <end position="585"/>
    </location>
</feature>
<dbReference type="Gene3D" id="3.40.190.10">
    <property type="entry name" value="Periplasmic binding protein-like II"/>
    <property type="match status" value="2"/>
</dbReference>
<dbReference type="SMART" id="SM00062">
    <property type="entry name" value="PBPb"/>
    <property type="match status" value="1"/>
</dbReference>
<dbReference type="NCBIfam" id="TIGR00229">
    <property type="entry name" value="sensory_box"/>
    <property type="match status" value="1"/>
</dbReference>
<feature type="chain" id="PRO_5032703059" evidence="1">
    <location>
        <begin position="22"/>
        <end position="854"/>
    </location>
</feature>
<feature type="domain" description="PAS" evidence="2">
    <location>
        <begin position="295"/>
        <end position="365"/>
    </location>
</feature>
<dbReference type="InterPro" id="IPR035919">
    <property type="entry name" value="EAL_sf"/>
</dbReference>
<reference evidence="5 6" key="1">
    <citation type="submission" date="2020-08" db="EMBL/GenBank/DDBJ databases">
        <title>Genomic Encyclopedia of Type Strains, Phase IV (KMG-IV): sequencing the most valuable type-strain genomes for metagenomic binning, comparative biology and taxonomic classification.</title>
        <authorList>
            <person name="Goeker M."/>
        </authorList>
    </citation>
    <scope>NUCLEOTIDE SEQUENCE [LARGE SCALE GENOMIC DNA]</scope>
    <source>
        <strain evidence="5 6">DSM 2461</strain>
    </source>
</reference>
<dbReference type="InterPro" id="IPR000160">
    <property type="entry name" value="GGDEF_dom"/>
</dbReference>
<dbReference type="SMART" id="SM00091">
    <property type="entry name" value="PAS"/>
    <property type="match status" value="1"/>
</dbReference>
<dbReference type="InterPro" id="IPR001633">
    <property type="entry name" value="EAL_dom"/>
</dbReference>
<dbReference type="SUPFAM" id="SSF55785">
    <property type="entry name" value="PYP-like sensor domain (PAS domain)"/>
    <property type="match status" value="1"/>
</dbReference>
<dbReference type="CDD" id="cd01948">
    <property type="entry name" value="EAL"/>
    <property type="match status" value="1"/>
</dbReference>
<dbReference type="Pfam" id="PF00990">
    <property type="entry name" value="GGDEF"/>
    <property type="match status" value="1"/>
</dbReference>
<keyword evidence="6" id="KW-1185">Reference proteome</keyword>
<dbReference type="Gene3D" id="3.30.450.20">
    <property type="entry name" value="PAS domain"/>
    <property type="match status" value="1"/>
</dbReference>
<sequence>MNKRTKILNISLFVFSLAFFAQNLFGEGDQSVNFAFITDTPPISFINDSGEPDGFLVELFSRILNEFHVEYQFVPTDYGDLFSKLESGEIDIYGALFKTESRQKIFYFGKESISGGWGQLFINRQEQYESIQSLTNKKIGMVVGDEIGKNFKSFMDALEIPFTVVEYTSFSSLINDVKSNEIYGGVIYNSYLLGAEDIKITPTVFSPEPAYPVTSITGPHKLLLDRISLRLSDLKDDQNSYYYSLYSKWIGPHENPMEKYIPSIIAVILTVLIATAFLLINRRILKKTILKRTSELEQASTILENSLEGIVITDKDLIITKVNRAFEKISGYSGKEVLGKSIVELSSPDGRIEIFEEMRKTIDKTGKWVGETWDRRKNGVIFPQHKSVVLIRDKNGEPLNYSFVCQDLTQNRDLENRLHYMSNYDRQTDLPNKNLFYDRLLIAGMNADREGNIVCVVSLGLDNFKKINRSYGHQVGDELLKMVGDRLKTLCRRSDTVSRYEGDEFTLLLTDINTQEDIIRIIEKIRLEMEKPFFIAGRKVYTSCSQGISLYPSDSRRIEDIPRNANQAQHMAKKARKGSYSFYREEDDRALKLRHKNETMLRSALENEEILVYYQPKFHIHESRITGVEALVRWNRNKSEIVYPDEFISILEESGLIISVGEFILRKACSDIAELNASLERPLKLAVNLSAVQFTDPGLVGKIRTILEETSFPSELLEVEITESIAMNDIASTMKILNELTAMKISIAVDDFGTGYSSLSYLQKFPLSTLKIDKSFIDQMQNKEEDQGIVRTIISLADIMNLNVVAEGVETGDQIEILKNNRCAEAQGYFISRPTDIGSLRLIMVSKDPKQSDN</sequence>
<gene>
    <name evidence="5" type="ORF">HNR50_001315</name>
</gene>
<dbReference type="Pfam" id="PF00497">
    <property type="entry name" value="SBP_bac_3"/>
    <property type="match status" value="1"/>
</dbReference>
<dbReference type="InterPro" id="IPR001638">
    <property type="entry name" value="Solute-binding_3/MltF_N"/>
</dbReference>
<accession>A0A841R900</accession>
<dbReference type="SMART" id="SM00267">
    <property type="entry name" value="GGDEF"/>
    <property type="match status" value="1"/>
</dbReference>
<name>A0A841R900_9SPIO</name>